<evidence type="ECO:0000256" key="1">
    <source>
        <dbReference type="ARBA" id="ARBA00001946"/>
    </source>
</evidence>
<dbReference type="RefSeq" id="WP_126833693.1">
    <property type="nucleotide sequence ID" value="NZ_PIPT01000004.1"/>
</dbReference>
<dbReference type="Gene3D" id="3.30.70.270">
    <property type="match status" value="1"/>
</dbReference>
<sequence length="352" mass="39816">MERSMHQRPEFWRVAQRTCIIAAAVDIAFFGIFLYLNSPILAWVNVVSVVMYAVAYYAYGKRMNGLGTFLVWTEVIVHATLGTVLIGWDSGFHYYLLMFIPALAVTMRGTAAVVALVALWAFYLALYFLDFWQPPLQPIGANALLGIHIFNVAVVFAMFSYLGFFYAKSITSANRKLNRLASVDELTQLYNRRQARALAETELSRADRTSLPVALILLDIDHFKLINDVYGHDKGDHVLEYIAKIMKGELRQHDIIGRWGGEEFMILLPETDLAHAEYIGERLRSAISSYAWGTDLGHDLQVTASIGISQHKENETLNRLLKRADTALYMSKSEGRNRVTAIHEIPKHLVTN</sequence>
<comment type="cofactor">
    <cofactor evidence="1">
        <name>Mg(2+)</name>
        <dbReference type="ChEBI" id="CHEBI:18420"/>
    </cofactor>
</comment>
<comment type="catalytic activity">
    <reaction evidence="3">
        <text>2 GTP = 3',3'-c-di-GMP + 2 diphosphate</text>
        <dbReference type="Rhea" id="RHEA:24898"/>
        <dbReference type="ChEBI" id="CHEBI:33019"/>
        <dbReference type="ChEBI" id="CHEBI:37565"/>
        <dbReference type="ChEBI" id="CHEBI:58805"/>
        <dbReference type="EC" id="2.7.7.65"/>
    </reaction>
</comment>
<dbReference type="OrthoDB" id="9812260at2"/>
<dbReference type="Pfam" id="PF00990">
    <property type="entry name" value="GGDEF"/>
    <property type="match status" value="1"/>
</dbReference>
<reference evidence="7" key="1">
    <citation type="journal article" date="2018" name="Front. Microbiol.">
        <title>Genome-Based Analysis Reveals the Taxonomy and Diversity of the Family Idiomarinaceae.</title>
        <authorList>
            <person name="Liu Y."/>
            <person name="Lai Q."/>
            <person name="Shao Z."/>
        </authorList>
    </citation>
    <scope>NUCLEOTIDE SEQUENCE [LARGE SCALE GENOMIC DNA]</scope>
    <source>
        <strain evidence="7">SW15</strain>
    </source>
</reference>
<dbReference type="EC" id="2.7.7.65" evidence="2"/>
<accession>A0A432XHP6</accession>
<proteinExistence type="predicted"/>
<comment type="caution">
    <text evidence="6">The sequence shown here is derived from an EMBL/GenBank/DDBJ whole genome shotgun (WGS) entry which is preliminary data.</text>
</comment>
<evidence type="ECO:0000313" key="7">
    <source>
        <dbReference type="Proteomes" id="UP000286678"/>
    </source>
</evidence>
<keyword evidence="4" id="KW-0472">Membrane</keyword>
<protein>
    <recommendedName>
        <fullName evidence="2">diguanylate cyclase</fullName>
        <ecNumber evidence="2">2.7.7.65</ecNumber>
    </recommendedName>
</protein>
<dbReference type="CDD" id="cd01949">
    <property type="entry name" value="GGDEF"/>
    <property type="match status" value="1"/>
</dbReference>
<dbReference type="InterPro" id="IPR029787">
    <property type="entry name" value="Nucleotide_cyclase"/>
</dbReference>
<dbReference type="PANTHER" id="PTHR45138:SF9">
    <property type="entry name" value="DIGUANYLATE CYCLASE DGCM-RELATED"/>
    <property type="match status" value="1"/>
</dbReference>
<dbReference type="PANTHER" id="PTHR45138">
    <property type="entry name" value="REGULATORY COMPONENTS OF SENSORY TRANSDUCTION SYSTEM"/>
    <property type="match status" value="1"/>
</dbReference>
<feature type="transmembrane region" description="Helical" evidence="4">
    <location>
        <begin position="94"/>
        <end position="127"/>
    </location>
</feature>
<dbReference type="PROSITE" id="PS50887">
    <property type="entry name" value="GGDEF"/>
    <property type="match status" value="1"/>
</dbReference>
<dbReference type="AlphaFoldDB" id="A0A432XHP6"/>
<dbReference type="NCBIfam" id="TIGR00254">
    <property type="entry name" value="GGDEF"/>
    <property type="match status" value="1"/>
</dbReference>
<name>A0A432XHP6_9GAMM</name>
<keyword evidence="4" id="KW-1133">Transmembrane helix</keyword>
<dbReference type="GO" id="GO:0052621">
    <property type="term" value="F:diguanylate cyclase activity"/>
    <property type="evidence" value="ECO:0007669"/>
    <property type="project" value="UniProtKB-EC"/>
</dbReference>
<keyword evidence="4" id="KW-0812">Transmembrane</keyword>
<feature type="transmembrane region" description="Helical" evidence="4">
    <location>
        <begin position="12"/>
        <end position="34"/>
    </location>
</feature>
<evidence type="ECO:0000313" key="6">
    <source>
        <dbReference type="EMBL" id="RUO48241.1"/>
    </source>
</evidence>
<gene>
    <name evidence="6" type="ORF">CWE21_06760</name>
</gene>
<feature type="domain" description="GGDEF" evidence="5">
    <location>
        <begin position="211"/>
        <end position="344"/>
    </location>
</feature>
<dbReference type="SUPFAM" id="SSF55073">
    <property type="entry name" value="Nucleotide cyclase"/>
    <property type="match status" value="1"/>
</dbReference>
<feature type="transmembrane region" description="Helical" evidence="4">
    <location>
        <begin position="40"/>
        <end position="59"/>
    </location>
</feature>
<evidence type="ECO:0000259" key="5">
    <source>
        <dbReference type="PROSITE" id="PS50887"/>
    </source>
</evidence>
<feature type="transmembrane region" description="Helical" evidence="4">
    <location>
        <begin position="139"/>
        <end position="167"/>
    </location>
</feature>
<keyword evidence="7" id="KW-1185">Reference proteome</keyword>
<organism evidence="6 7">
    <name type="scientific">Pseudidiomarina aquimaris</name>
    <dbReference type="NCBI Taxonomy" id="641841"/>
    <lineage>
        <taxon>Bacteria</taxon>
        <taxon>Pseudomonadati</taxon>
        <taxon>Pseudomonadota</taxon>
        <taxon>Gammaproteobacteria</taxon>
        <taxon>Alteromonadales</taxon>
        <taxon>Idiomarinaceae</taxon>
        <taxon>Pseudidiomarina</taxon>
    </lineage>
</organism>
<dbReference type="Proteomes" id="UP000286678">
    <property type="component" value="Unassembled WGS sequence"/>
</dbReference>
<evidence type="ECO:0000256" key="4">
    <source>
        <dbReference type="SAM" id="Phobius"/>
    </source>
</evidence>
<dbReference type="FunFam" id="3.30.70.270:FF:000001">
    <property type="entry name" value="Diguanylate cyclase domain protein"/>
    <property type="match status" value="1"/>
</dbReference>
<dbReference type="EMBL" id="PIPT01000004">
    <property type="protein sequence ID" value="RUO48241.1"/>
    <property type="molecule type" value="Genomic_DNA"/>
</dbReference>
<evidence type="ECO:0000256" key="2">
    <source>
        <dbReference type="ARBA" id="ARBA00012528"/>
    </source>
</evidence>
<dbReference type="SMART" id="SM00267">
    <property type="entry name" value="GGDEF"/>
    <property type="match status" value="1"/>
</dbReference>
<dbReference type="InterPro" id="IPR050469">
    <property type="entry name" value="Diguanylate_Cyclase"/>
</dbReference>
<feature type="transmembrane region" description="Helical" evidence="4">
    <location>
        <begin position="66"/>
        <end position="88"/>
    </location>
</feature>
<dbReference type="InterPro" id="IPR000160">
    <property type="entry name" value="GGDEF_dom"/>
</dbReference>
<evidence type="ECO:0000256" key="3">
    <source>
        <dbReference type="ARBA" id="ARBA00034247"/>
    </source>
</evidence>
<dbReference type="InterPro" id="IPR043128">
    <property type="entry name" value="Rev_trsase/Diguanyl_cyclase"/>
</dbReference>